<dbReference type="InterPro" id="IPR002481">
    <property type="entry name" value="FUR"/>
</dbReference>
<keyword evidence="7" id="KW-0479">Metal-binding</keyword>
<feature type="binding site" evidence="7">
    <location>
        <position position="123"/>
    </location>
    <ligand>
        <name>Zn(2+)</name>
        <dbReference type="ChEBI" id="CHEBI:29105"/>
    </ligand>
</feature>
<evidence type="ECO:0000313" key="10">
    <source>
        <dbReference type="Proteomes" id="UP000283295"/>
    </source>
</evidence>
<evidence type="ECO:0000256" key="4">
    <source>
        <dbReference type="ARBA" id="ARBA00023015"/>
    </source>
</evidence>
<evidence type="ECO:0000256" key="5">
    <source>
        <dbReference type="ARBA" id="ARBA00023125"/>
    </source>
</evidence>
<evidence type="ECO:0000256" key="3">
    <source>
        <dbReference type="ARBA" id="ARBA00022833"/>
    </source>
</evidence>
<feature type="binding site" evidence="7">
    <location>
        <position position="85"/>
    </location>
    <ligand>
        <name>Zn(2+)</name>
        <dbReference type="ChEBI" id="CHEBI:29105"/>
    </ligand>
</feature>
<protein>
    <submittedName>
        <fullName evidence="9">Transcriptional repressor</fullName>
    </submittedName>
</protein>
<feature type="binding site" evidence="8">
    <location>
        <position position="115"/>
    </location>
    <ligand>
        <name>Fe cation</name>
        <dbReference type="ChEBI" id="CHEBI:24875"/>
    </ligand>
</feature>
<keyword evidence="8" id="KW-0408">Iron</keyword>
<sequence>MSDKRNTWQKKVIYSVIKELKTHPTVQSLIDELEKRGYKIGKSTVYRVLSDAVDEGIVMNVYSGDKMEHYDGNTERHYHIRCKVCDRIYDSELPYQDSITRMGVETDSGFVILSHNLEFIGICPNCKDSLKSL</sequence>
<evidence type="ECO:0000313" key="9">
    <source>
        <dbReference type="EMBL" id="RGS41198.1"/>
    </source>
</evidence>
<dbReference type="Gene3D" id="3.30.1490.190">
    <property type="match status" value="1"/>
</dbReference>
<dbReference type="EMBL" id="QRVK01000021">
    <property type="protein sequence ID" value="RGS41198.1"/>
    <property type="molecule type" value="Genomic_DNA"/>
</dbReference>
<proteinExistence type="inferred from homology"/>
<dbReference type="GO" id="GO:0008270">
    <property type="term" value="F:zinc ion binding"/>
    <property type="evidence" value="ECO:0007669"/>
    <property type="project" value="TreeGrafter"/>
</dbReference>
<dbReference type="InterPro" id="IPR036388">
    <property type="entry name" value="WH-like_DNA-bd_sf"/>
</dbReference>
<dbReference type="Proteomes" id="UP000283295">
    <property type="component" value="Unassembled WGS sequence"/>
</dbReference>
<keyword evidence="2" id="KW-0678">Repressor</keyword>
<feature type="binding site" evidence="7">
    <location>
        <position position="82"/>
    </location>
    <ligand>
        <name>Zn(2+)</name>
        <dbReference type="ChEBI" id="CHEBI:29105"/>
    </ligand>
</feature>
<dbReference type="PANTHER" id="PTHR33202:SF7">
    <property type="entry name" value="FERRIC UPTAKE REGULATION PROTEIN"/>
    <property type="match status" value="1"/>
</dbReference>
<dbReference type="GO" id="GO:0003700">
    <property type="term" value="F:DNA-binding transcription factor activity"/>
    <property type="evidence" value="ECO:0007669"/>
    <property type="project" value="InterPro"/>
</dbReference>
<name>A0A412IR37_9FIRM</name>
<accession>A0A412IR37</accession>
<evidence type="ECO:0000256" key="8">
    <source>
        <dbReference type="PIRSR" id="PIRSR602481-2"/>
    </source>
</evidence>
<reference evidence="9 10" key="1">
    <citation type="submission" date="2018-08" db="EMBL/GenBank/DDBJ databases">
        <title>A genome reference for cultivated species of the human gut microbiota.</title>
        <authorList>
            <person name="Zou Y."/>
            <person name="Xue W."/>
            <person name="Luo G."/>
        </authorList>
    </citation>
    <scope>NUCLEOTIDE SEQUENCE [LARGE SCALE GENOMIC DNA]</scope>
    <source>
        <strain evidence="9 10">AF22-21</strain>
    </source>
</reference>
<dbReference type="InterPro" id="IPR043135">
    <property type="entry name" value="Fur_C"/>
</dbReference>
<comment type="caution">
    <text evidence="9">The sequence shown here is derived from an EMBL/GenBank/DDBJ whole genome shotgun (WGS) entry which is preliminary data.</text>
</comment>
<keyword evidence="6" id="KW-0804">Transcription</keyword>
<organism evidence="9 10">
    <name type="scientific">Coprococcus eutactus</name>
    <dbReference type="NCBI Taxonomy" id="33043"/>
    <lineage>
        <taxon>Bacteria</taxon>
        <taxon>Bacillati</taxon>
        <taxon>Bacillota</taxon>
        <taxon>Clostridia</taxon>
        <taxon>Lachnospirales</taxon>
        <taxon>Lachnospiraceae</taxon>
        <taxon>Coprococcus</taxon>
    </lineage>
</organism>
<dbReference type="GO" id="GO:0000976">
    <property type="term" value="F:transcription cis-regulatory region binding"/>
    <property type="evidence" value="ECO:0007669"/>
    <property type="project" value="TreeGrafter"/>
</dbReference>
<evidence type="ECO:0000256" key="6">
    <source>
        <dbReference type="ARBA" id="ARBA00023163"/>
    </source>
</evidence>
<gene>
    <name evidence="9" type="ORF">DWX94_08895</name>
</gene>
<evidence type="ECO:0000256" key="2">
    <source>
        <dbReference type="ARBA" id="ARBA00022491"/>
    </source>
</evidence>
<comment type="cofactor">
    <cofactor evidence="7">
        <name>Zn(2+)</name>
        <dbReference type="ChEBI" id="CHEBI:29105"/>
    </cofactor>
    <text evidence="7">Binds 1 zinc ion per subunit.</text>
</comment>
<dbReference type="GO" id="GO:1900376">
    <property type="term" value="P:regulation of secondary metabolite biosynthetic process"/>
    <property type="evidence" value="ECO:0007669"/>
    <property type="project" value="TreeGrafter"/>
</dbReference>
<dbReference type="InterPro" id="IPR036390">
    <property type="entry name" value="WH_DNA-bd_sf"/>
</dbReference>
<dbReference type="PANTHER" id="PTHR33202">
    <property type="entry name" value="ZINC UPTAKE REGULATION PROTEIN"/>
    <property type="match status" value="1"/>
</dbReference>
<keyword evidence="4" id="KW-0805">Transcription regulation</keyword>
<dbReference type="OrthoDB" id="8659436at2"/>
<comment type="similarity">
    <text evidence="1">Belongs to the Fur family.</text>
</comment>
<comment type="cofactor">
    <cofactor evidence="8">
        <name>Mn(2+)</name>
        <dbReference type="ChEBI" id="CHEBI:29035"/>
    </cofactor>
    <cofactor evidence="8">
        <name>Fe(2+)</name>
        <dbReference type="ChEBI" id="CHEBI:29033"/>
    </cofactor>
    <text evidence="8">Binds 1 Mn(2+) or Fe(2+) ion per subunit.</text>
</comment>
<dbReference type="AlphaFoldDB" id="A0A412IR37"/>
<dbReference type="GO" id="GO:0045892">
    <property type="term" value="P:negative regulation of DNA-templated transcription"/>
    <property type="evidence" value="ECO:0007669"/>
    <property type="project" value="TreeGrafter"/>
</dbReference>
<keyword evidence="5" id="KW-0238">DNA-binding</keyword>
<evidence type="ECO:0000256" key="7">
    <source>
        <dbReference type="PIRSR" id="PIRSR602481-1"/>
    </source>
</evidence>
<evidence type="ECO:0000256" key="1">
    <source>
        <dbReference type="ARBA" id="ARBA00007957"/>
    </source>
</evidence>
<dbReference type="Pfam" id="PF01475">
    <property type="entry name" value="FUR"/>
    <property type="match status" value="1"/>
</dbReference>
<feature type="binding site" evidence="7">
    <location>
        <position position="126"/>
    </location>
    <ligand>
        <name>Zn(2+)</name>
        <dbReference type="ChEBI" id="CHEBI:29105"/>
    </ligand>
</feature>
<dbReference type="CDD" id="cd07153">
    <property type="entry name" value="Fur_like"/>
    <property type="match status" value="1"/>
</dbReference>
<keyword evidence="3 7" id="KW-0862">Zinc</keyword>
<dbReference type="Gene3D" id="1.10.10.10">
    <property type="entry name" value="Winged helix-like DNA-binding domain superfamily/Winged helix DNA-binding domain"/>
    <property type="match status" value="1"/>
</dbReference>
<dbReference type="SUPFAM" id="SSF46785">
    <property type="entry name" value="Winged helix' DNA-binding domain"/>
    <property type="match status" value="1"/>
</dbReference>